<feature type="domain" description="Epoxide hydrolase N-terminal" evidence="3">
    <location>
        <begin position="6"/>
        <end position="113"/>
    </location>
</feature>
<dbReference type="PIRSF" id="PIRSF001112">
    <property type="entry name" value="Epoxide_hydrolase"/>
    <property type="match status" value="1"/>
</dbReference>
<name>A0A6A5Y9C3_9PLEO</name>
<dbReference type="InterPro" id="IPR016292">
    <property type="entry name" value="Epoxide_hydrolase"/>
</dbReference>
<evidence type="ECO:0000313" key="5">
    <source>
        <dbReference type="Proteomes" id="UP000799778"/>
    </source>
</evidence>
<dbReference type="RefSeq" id="XP_033389533.1">
    <property type="nucleotide sequence ID" value="XM_033532647.1"/>
</dbReference>
<dbReference type="InterPro" id="IPR010497">
    <property type="entry name" value="Epoxide_hydro_N"/>
</dbReference>
<keyword evidence="5" id="KW-1185">Reference proteome</keyword>
<dbReference type="OrthoDB" id="7130006at2759"/>
<dbReference type="GO" id="GO:0004301">
    <property type="term" value="F:epoxide hydrolase activity"/>
    <property type="evidence" value="ECO:0007669"/>
    <property type="project" value="TreeGrafter"/>
</dbReference>
<comment type="similarity">
    <text evidence="1">Belongs to the peptidase S33 family.</text>
</comment>
<dbReference type="Pfam" id="PF06441">
    <property type="entry name" value="EHN"/>
    <property type="match status" value="1"/>
</dbReference>
<dbReference type="GO" id="GO:0097176">
    <property type="term" value="P:epoxide metabolic process"/>
    <property type="evidence" value="ECO:0007669"/>
    <property type="project" value="TreeGrafter"/>
</dbReference>
<dbReference type="SUPFAM" id="SSF53474">
    <property type="entry name" value="alpha/beta-Hydrolases"/>
    <property type="match status" value="1"/>
</dbReference>
<gene>
    <name evidence="4" type="ORF">BU24DRAFT_470007</name>
</gene>
<evidence type="ECO:0000259" key="3">
    <source>
        <dbReference type="Pfam" id="PF06441"/>
    </source>
</evidence>
<dbReference type="GeneID" id="54290044"/>
<dbReference type="AlphaFoldDB" id="A0A6A5Y9C3"/>
<organism evidence="4 5">
    <name type="scientific">Aaosphaeria arxii CBS 175.79</name>
    <dbReference type="NCBI Taxonomy" id="1450172"/>
    <lineage>
        <taxon>Eukaryota</taxon>
        <taxon>Fungi</taxon>
        <taxon>Dikarya</taxon>
        <taxon>Ascomycota</taxon>
        <taxon>Pezizomycotina</taxon>
        <taxon>Dothideomycetes</taxon>
        <taxon>Pleosporomycetidae</taxon>
        <taxon>Pleosporales</taxon>
        <taxon>Pleosporales incertae sedis</taxon>
        <taxon>Aaosphaeria</taxon>
    </lineage>
</organism>
<evidence type="ECO:0000313" key="4">
    <source>
        <dbReference type="EMBL" id="KAF2021194.1"/>
    </source>
</evidence>
<dbReference type="Proteomes" id="UP000799778">
    <property type="component" value="Unassembled WGS sequence"/>
</dbReference>
<reference evidence="4" key="1">
    <citation type="journal article" date="2020" name="Stud. Mycol.">
        <title>101 Dothideomycetes genomes: a test case for predicting lifestyles and emergence of pathogens.</title>
        <authorList>
            <person name="Haridas S."/>
            <person name="Albert R."/>
            <person name="Binder M."/>
            <person name="Bloem J."/>
            <person name="Labutti K."/>
            <person name="Salamov A."/>
            <person name="Andreopoulos B."/>
            <person name="Baker S."/>
            <person name="Barry K."/>
            <person name="Bills G."/>
            <person name="Bluhm B."/>
            <person name="Cannon C."/>
            <person name="Castanera R."/>
            <person name="Culley D."/>
            <person name="Daum C."/>
            <person name="Ezra D."/>
            <person name="Gonzalez J."/>
            <person name="Henrissat B."/>
            <person name="Kuo A."/>
            <person name="Liang C."/>
            <person name="Lipzen A."/>
            <person name="Lutzoni F."/>
            <person name="Magnuson J."/>
            <person name="Mondo S."/>
            <person name="Nolan M."/>
            <person name="Ohm R."/>
            <person name="Pangilinan J."/>
            <person name="Park H.-J."/>
            <person name="Ramirez L."/>
            <person name="Alfaro M."/>
            <person name="Sun H."/>
            <person name="Tritt A."/>
            <person name="Yoshinaga Y."/>
            <person name="Zwiers L.-H."/>
            <person name="Turgeon B."/>
            <person name="Goodwin S."/>
            <person name="Spatafora J."/>
            <person name="Crous P."/>
            <person name="Grigoriev I."/>
        </authorList>
    </citation>
    <scope>NUCLEOTIDE SEQUENCE</scope>
    <source>
        <strain evidence="4">CBS 175.79</strain>
    </source>
</reference>
<protein>
    <submittedName>
        <fullName evidence="4">Alpha/beta-hydrolase</fullName>
    </submittedName>
</protein>
<evidence type="ECO:0000256" key="2">
    <source>
        <dbReference type="ARBA" id="ARBA00022801"/>
    </source>
</evidence>
<dbReference type="PANTHER" id="PTHR21661">
    <property type="entry name" value="EPOXIDE HYDROLASE 1-RELATED"/>
    <property type="match status" value="1"/>
</dbReference>
<dbReference type="EMBL" id="ML978066">
    <property type="protein sequence ID" value="KAF2021194.1"/>
    <property type="molecule type" value="Genomic_DNA"/>
</dbReference>
<proteinExistence type="inferred from homology"/>
<dbReference type="Gene3D" id="3.40.50.1820">
    <property type="entry name" value="alpha/beta hydrolase"/>
    <property type="match status" value="1"/>
</dbReference>
<sequence length="382" mass="44298">MNSSQIKPFKVDIPIAEVERLKRKLEDTRLPGREIVPGAADRYGPKYEWATNLYNAWTKDYDWYPVQDKINEFPHYLADIEHMKIHFLHARAENPDAIPLLLVHGWPGSFWEFSQVWGPLSHPENPNDPAFHVVVPSMPGFCWSSWPPRAGWTLQDNARVFDKLMKELGYSEYMVQCGDWGHFVGRELGAKYTDSCKLLHCNFSPSPLPPGVEYTEREKAVAARVDDWVENHIGYAVCMRTRPHTIGIGLNDNPMGILMWVGEKYNEAADPEKQKLPFWTQAILTTACLYYFTDCIMPSMLCYYENVRHENFATFAMQPENRIQVPFGYTSFFWDTEPSSKRAVERTGNLVYYKGEYSYLWDIEPRLDSILDVKLTSPSRTQ</sequence>
<evidence type="ECO:0000256" key="1">
    <source>
        <dbReference type="ARBA" id="ARBA00010088"/>
    </source>
</evidence>
<accession>A0A6A5Y9C3</accession>
<dbReference type="PANTHER" id="PTHR21661:SF79">
    <property type="entry name" value="EPOXIDE HYDROLASE"/>
    <property type="match status" value="1"/>
</dbReference>
<dbReference type="InterPro" id="IPR029058">
    <property type="entry name" value="AB_hydrolase_fold"/>
</dbReference>
<keyword evidence="2 4" id="KW-0378">Hydrolase</keyword>